<dbReference type="InterPro" id="IPR021362">
    <property type="entry name" value="DUF2834"/>
</dbReference>
<dbReference type="EMBL" id="BNCK01000007">
    <property type="protein sequence ID" value="GHF99017.1"/>
    <property type="molecule type" value="Genomic_DNA"/>
</dbReference>
<comment type="caution">
    <text evidence="2">The sequence shown here is derived from an EMBL/GenBank/DDBJ whole genome shotgun (WGS) entry which is preliminary data.</text>
</comment>
<keyword evidence="3" id="KW-1185">Reference proteome</keyword>
<dbReference type="RefSeq" id="WP_189772071.1">
    <property type="nucleotide sequence ID" value="NZ_BNCK01000007.1"/>
</dbReference>
<evidence type="ECO:0000313" key="2">
    <source>
        <dbReference type="EMBL" id="GHF99017.1"/>
    </source>
</evidence>
<feature type="transmembrane region" description="Helical" evidence="1">
    <location>
        <begin position="45"/>
        <end position="64"/>
    </location>
</feature>
<keyword evidence="1" id="KW-1133">Transmembrane helix</keyword>
<accession>A0A919BMT7</accession>
<protein>
    <recommendedName>
        <fullName evidence="4">DUF2834 domain-containing protein</fullName>
    </recommendedName>
</protein>
<proteinExistence type="predicted"/>
<dbReference type="Pfam" id="PF11196">
    <property type="entry name" value="DUF2834"/>
    <property type="match status" value="1"/>
</dbReference>
<evidence type="ECO:0000313" key="3">
    <source>
        <dbReference type="Proteomes" id="UP000623842"/>
    </source>
</evidence>
<reference evidence="2" key="1">
    <citation type="journal article" date="2014" name="Int. J. Syst. Evol. Microbiol.">
        <title>Complete genome sequence of Corynebacterium casei LMG S-19264T (=DSM 44701T), isolated from a smear-ripened cheese.</title>
        <authorList>
            <consortium name="US DOE Joint Genome Institute (JGI-PGF)"/>
            <person name="Walter F."/>
            <person name="Albersmeier A."/>
            <person name="Kalinowski J."/>
            <person name="Ruckert C."/>
        </authorList>
    </citation>
    <scope>NUCLEOTIDE SEQUENCE</scope>
    <source>
        <strain evidence="2">KCTC 42731</strain>
    </source>
</reference>
<keyword evidence="1" id="KW-0472">Membrane</keyword>
<evidence type="ECO:0008006" key="4">
    <source>
        <dbReference type="Google" id="ProtNLM"/>
    </source>
</evidence>
<feature type="transmembrane region" description="Helical" evidence="1">
    <location>
        <begin position="76"/>
        <end position="96"/>
    </location>
</feature>
<evidence type="ECO:0000256" key="1">
    <source>
        <dbReference type="SAM" id="Phobius"/>
    </source>
</evidence>
<feature type="transmembrane region" description="Helical" evidence="1">
    <location>
        <begin position="5"/>
        <end position="25"/>
    </location>
</feature>
<keyword evidence="1" id="KW-0812">Transmembrane</keyword>
<reference evidence="2" key="2">
    <citation type="submission" date="2020-09" db="EMBL/GenBank/DDBJ databases">
        <authorList>
            <person name="Sun Q."/>
            <person name="Kim S."/>
        </authorList>
    </citation>
    <scope>NUCLEOTIDE SEQUENCE</scope>
    <source>
        <strain evidence="2">KCTC 42731</strain>
    </source>
</reference>
<gene>
    <name evidence="2" type="ORF">GCM10017161_29220</name>
</gene>
<organism evidence="2 3">
    <name type="scientific">Thalassotalea marina</name>
    <dbReference type="NCBI Taxonomy" id="1673741"/>
    <lineage>
        <taxon>Bacteria</taxon>
        <taxon>Pseudomonadati</taxon>
        <taxon>Pseudomonadota</taxon>
        <taxon>Gammaproteobacteria</taxon>
        <taxon>Alteromonadales</taxon>
        <taxon>Colwelliaceae</taxon>
        <taxon>Thalassotalea</taxon>
    </lineage>
</organism>
<sequence>MDRVYVFLAFIGFVIPYSVFISWMLNHGLDFSLLWQSIMDEPISLFAWLDVLIAAVAVLVYTFHQRANYSNIQIKCIAFGTCLVGVSFSLPLLLYFNEINQKI</sequence>
<name>A0A919BMT7_9GAMM</name>
<dbReference type="Proteomes" id="UP000623842">
    <property type="component" value="Unassembled WGS sequence"/>
</dbReference>
<dbReference type="AlphaFoldDB" id="A0A919BMT7"/>